<keyword evidence="1" id="KW-0812">Transmembrane</keyword>
<reference evidence="3 4" key="1">
    <citation type="submission" date="2023-06" db="EMBL/GenBank/DDBJ databases">
        <authorList>
            <person name="Ham H."/>
            <person name="Park D.S."/>
        </authorList>
    </citation>
    <scope>NUCLEOTIDE SEQUENCE [LARGE SCALE GENOMIC DNA]</scope>
    <source>
        <strain evidence="3 4">KACC 17005</strain>
    </source>
</reference>
<keyword evidence="4" id="KW-1185">Reference proteome</keyword>
<organism evidence="3 4">
    <name type="scientific">Paracidovorax citrulli</name>
    <name type="common">Acidovorax citrulli</name>
    <dbReference type="NCBI Taxonomy" id="80869"/>
    <lineage>
        <taxon>Bacteria</taxon>
        <taxon>Pseudomonadati</taxon>
        <taxon>Pseudomonadota</taxon>
        <taxon>Betaproteobacteria</taxon>
        <taxon>Burkholderiales</taxon>
        <taxon>Comamonadaceae</taxon>
        <taxon>Paracidovorax</taxon>
    </lineage>
</organism>
<feature type="chain" id="PRO_5046801875" evidence="2">
    <location>
        <begin position="26"/>
        <end position="122"/>
    </location>
</feature>
<gene>
    <name evidence="3" type="ORF">QRO08_11875</name>
</gene>
<dbReference type="Proteomes" id="UP001242732">
    <property type="component" value="Chromosome"/>
</dbReference>
<keyword evidence="1" id="KW-1133">Transmembrane helix</keyword>
<protein>
    <submittedName>
        <fullName evidence="3">TIGR03745 family integrating conjugative element membrane protein</fullName>
    </submittedName>
</protein>
<dbReference type="InterPro" id="IPR021356">
    <property type="entry name" value="Integr_conj_element_PFL4702"/>
</dbReference>
<accession>A0ABY9AWL6</accession>
<evidence type="ECO:0000256" key="2">
    <source>
        <dbReference type="SAM" id="SignalP"/>
    </source>
</evidence>
<name>A0ABY9AWL6_PARCI</name>
<proteinExistence type="predicted"/>
<evidence type="ECO:0000313" key="3">
    <source>
        <dbReference type="EMBL" id="WIY51223.1"/>
    </source>
</evidence>
<sequence length="122" mass="12720">MKSIRQVASIACLVIATCAQSVAMAALPNIPKPSGGGIGGAAVQDGDWLALIGAYFKAGFIILGLVLGSLAFFAVIGGALKKWKEYSDGRAHLADFKEFLIVGIVLVVFVVMLANYAMQTMA</sequence>
<feature type="transmembrane region" description="Helical" evidence="1">
    <location>
        <begin position="99"/>
        <end position="118"/>
    </location>
</feature>
<keyword evidence="1" id="KW-0472">Membrane</keyword>
<feature type="transmembrane region" description="Helical" evidence="1">
    <location>
        <begin position="49"/>
        <end position="78"/>
    </location>
</feature>
<evidence type="ECO:0000256" key="1">
    <source>
        <dbReference type="SAM" id="Phobius"/>
    </source>
</evidence>
<dbReference type="RefSeq" id="WP_011795851.1">
    <property type="nucleotide sequence ID" value="NZ_CP023687.1"/>
</dbReference>
<dbReference type="NCBIfam" id="TIGR03745">
    <property type="entry name" value="conj_TIGR03745"/>
    <property type="match status" value="1"/>
</dbReference>
<dbReference type="EMBL" id="CP127363">
    <property type="protein sequence ID" value="WIY51223.1"/>
    <property type="molecule type" value="Genomic_DNA"/>
</dbReference>
<feature type="signal peptide" evidence="2">
    <location>
        <begin position="1"/>
        <end position="25"/>
    </location>
</feature>
<dbReference type="Pfam" id="PF11190">
    <property type="entry name" value="DUF2976"/>
    <property type="match status" value="1"/>
</dbReference>
<evidence type="ECO:0000313" key="4">
    <source>
        <dbReference type="Proteomes" id="UP001242732"/>
    </source>
</evidence>
<keyword evidence="2" id="KW-0732">Signal</keyword>